<evidence type="ECO:0000313" key="3">
    <source>
        <dbReference type="Proteomes" id="UP000821853"/>
    </source>
</evidence>
<protein>
    <recommendedName>
        <fullName evidence="1">MD-2-related lipid-recognition domain-containing protein</fullName>
    </recommendedName>
</protein>
<gene>
    <name evidence="2" type="ORF">HPB48_008001</name>
</gene>
<evidence type="ECO:0000259" key="1">
    <source>
        <dbReference type="Pfam" id="PF02221"/>
    </source>
</evidence>
<feature type="domain" description="MD-2-related lipid-recognition" evidence="1">
    <location>
        <begin position="50"/>
        <end position="90"/>
    </location>
</feature>
<dbReference type="AlphaFoldDB" id="A0A9J6GXJ0"/>
<keyword evidence="3" id="KW-1185">Reference proteome</keyword>
<comment type="caution">
    <text evidence="2">The sequence shown here is derived from an EMBL/GenBank/DDBJ whole genome shotgun (WGS) entry which is preliminary data.</text>
</comment>
<accession>A0A9J6GXJ0</accession>
<sequence>MRKPTTRCFFLPWFNFSTDVYNWDVSHSGGLRQSASFVKGEVTPGAWLPLPGFKKDACSRSGLQCPLEAGKQYTFSKTIRVLPAFPTVSLYEGRRAAPKHAYRIIVFCRVPRKFSGDVRTARGDKPKNARVGM</sequence>
<name>A0A9J6GXJ0_HAELO</name>
<reference evidence="2 3" key="1">
    <citation type="journal article" date="2020" name="Cell">
        <title>Large-Scale Comparative Analyses of Tick Genomes Elucidate Their Genetic Diversity and Vector Capacities.</title>
        <authorList>
            <consortium name="Tick Genome and Microbiome Consortium (TIGMIC)"/>
            <person name="Jia N."/>
            <person name="Wang J."/>
            <person name="Shi W."/>
            <person name="Du L."/>
            <person name="Sun Y."/>
            <person name="Zhan W."/>
            <person name="Jiang J.F."/>
            <person name="Wang Q."/>
            <person name="Zhang B."/>
            <person name="Ji P."/>
            <person name="Bell-Sakyi L."/>
            <person name="Cui X.M."/>
            <person name="Yuan T.T."/>
            <person name="Jiang B.G."/>
            <person name="Yang W.F."/>
            <person name="Lam T.T."/>
            <person name="Chang Q.C."/>
            <person name="Ding S.J."/>
            <person name="Wang X.J."/>
            <person name="Zhu J.G."/>
            <person name="Ruan X.D."/>
            <person name="Zhao L."/>
            <person name="Wei J.T."/>
            <person name="Ye R.Z."/>
            <person name="Que T.C."/>
            <person name="Du C.H."/>
            <person name="Zhou Y.H."/>
            <person name="Cheng J.X."/>
            <person name="Dai P.F."/>
            <person name="Guo W.B."/>
            <person name="Han X.H."/>
            <person name="Huang E.J."/>
            <person name="Li L.F."/>
            <person name="Wei W."/>
            <person name="Gao Y.C."/>
            <person name="Liu J.Z."/>
            <person name="Shao H.Z."/>
            <person name="Wang X."/>
            <person name="Wang C.C."/>
            <person name="Yang T.C."/>
            <person name="Huo Q.B."/>
            <person name="Li W."/>
            <person name="Chen H.Y."/>
            <person name="Chen S.E."/>
            <person name="Zhou L.G."/>
            <person name="Ni X.B."/>
            <person name="Tian J.H."/>
            <person name="Sheng Y."/>
            <person name="Liu T."/>
            <person name="Pan Y.S."/>
            <person name="Xia L.Y."/>
            <person name="Li J."/>
            <person name="Zhao F."/>
            <person name="Cao W.C."/>
        </authorList>
    </citation>
    <scope>NUCLEOTIDE SEQUENCE [LARGE SCALE GENOMIC DNA]</scope>
    <source>
        <strain evidence="2">HaeL-2018</strain>
    </source>
</reference>
<dbReference type="InterPro" id="IPR003172">
    <property type="entry name" value="ML_dom"/>
</dbReference>
<evidence type="ECO:0000313" key="2">
    <source>
        <dbReference type="EMBL" id="KAH9379328.1"/>
    </source>
</evidence>
<dbReference type="Pfam" id="PF02221">
    <property type="entry name" value="E1_DerP2_DerF2"/>
    <property type="match status" value="1"/>
</dbReference>
<dbReference type="Gene3D" id="2.60.40.770">
    <property type="match status" value="1"/>
</dbReference>
<dbReference type="EMBL" id="JABSTR010000009">
    <property type="protein sequence ID" value="KAH9379328.1"/>
    <property type="molecule type" value="Genomic_DNA"/>
</dbReference>
<organism evidence="2 3">
    <name type="scientific">Haemaphysalis longicornis</name>
    <name type="common">Bush tick</name>
    <dbReference type="NCBI Taxonomy" id="44386"/>
    <lineage>
        <taxon>Eukaryota</taxon>
        <taxon>Metazoa</taxon>
        <taxon>Ecdysozoa</taxon>
        <taxon>Arthropoda</taxon>
        <taxon>Chelicerata</taxon>
        <taxon>Arachnida</taxon>
        <taxon>Acari</taxon>
        <taxon>Parasitiformes</taxon>
        <taxon>Ixodida</taxon>
        <taxon>Ixodoidea</taxon>
        <taxon>Ixodidae</taxon>
        <taxon>Haemaphysalinae</taxon>
        <taxon>Haemaphysalis</taxon>
    </lineage>
</organism>
<dbReference type="OrthoDB" id="4937502at2759"/>
<dbReference type="SUPFAM" id="SSF81296">
    <property type="entry name" value="E set domains"/>
    <property type="match status" value="1"/>
</dbReference>
<dbReference type="VEuPathDB" id="VectorBase:HLOH_065005"/>
<dbReference type="InterPro" id="IPR014756">
    <property type="entry name" value="Ig_E-set"/>
</dbReference>
<dbReference type="Proteomes" id="UP000821853">
    <property type="component" value="Unassembled WGS sequence"/>
</dbReference>
<proteinExistence type="predicted"/>